<evidence type="ECO:0000256" key="1">
    <source>
        <dbReference type="ARBA" id="ARBA00008231"/>
    </source>
</evidence>
<sequence length="230" mass="25017">MKRFWTSAEIAETEGGFGVALDGRGVKTPARAELFLPTRALADAIAAEWNDCGEKVDPRAMPLTGLANAAIDRVTADRDGFAASLASYGESDLTCYRAEGPEMLVARQADSWDALLAWARRRYDVDFTCVSGVMHVSQPEETVRKLGHAVATLDPFRLAGLAPLVTIGGSLVAGLAVLEQVLPAEEAWEAVSLDDRWQLEQWGDDAEARAALDIRRRDFLAAARFLELLN</sequence>
<dbReference type="EMBL" id="JAMGBB010000001">
    <property type="protein sequence ID" value="MCL6741132.1"/>
    <property type="molecule type" value="Genomic_DNA"/>
</dbReference>
<dbReference type="InterPro" id="IPR011419">
    <property type="entry name" value="ATP12_ATP_synth-F1-assembly"/>
</dbReference>
<organism evidence="4 5">
    <name type="scientific">Sphingomonas brevis</name>
    <dbReference type="NCBI Taxonomy" id="2908206"/>
    <lineage>
        <taxon>Bacteria</taxon>
        <taxon>Pseudomonadati</taxon>
        <taxon>Pseudomonadota</taxon>
        <taxon>Alphaproteobacteria</taxon>
        <taxon>Sphingomonadales</taxon>
        <taxon>Sphingomonadaceae</taxon>
        <taxon>Sphingomonas</taxon>
    </lineage>
</organism>
<keyword evidence="3" id="KW-0143">Chaperone</keyword>
<proteinExistence type="inferred from homology"/>
<name>A0ABT0S9X6_9SPHN</name>
<dbReference type="Proteomes" id="UP001165383">
    <property type="component" value="Unassembled WGS sequence"/>
</dbReference>
<evidence type="ECO:0000313" key="5">
    <source>
        <dbReference type="Proteomes" id="UP001165383"/>
    </source>
</evidence>
<keyword evidence="2" id="KW-0809">Transit peptide</keyword>
<dbReference type="Pfam" id="PF07542">
    <property type="entry name" value="ATP12"/>
    <property type="match status" value="1"/>
</dbReference>
<gene>
    <name evidence="4" type="ORF">LZ518_08310</name>
</gene>
<dbReference type="SUPFAM" id="SSF160909">
    <property type="entry name" value="ATP12-like"/>
    <property type="match status" value="1"/>
</dbReference>
<protein>
    <submittedName>
        <fullName evidence="4">ATPase</fullName>
    </submittedName>
</protein>
<accession>A0ABT0S9X6</accession>
<dbReference type="Gene3D" id="1.10.3580.10">
    <property type="entry name" value="ATP12 ATPase"/>
    <property type="match status" value="1"/>
</dbReference>
<dbReference type="Gene3D" id="3.30.2180.10">
    <property type="entry name" value="ATP12-like"/>
    <property type="match status" value="1"/>
</dbReference>
<dbReference type="RefSeq" id="WP_249915533.1">
    <property type="nucleotide sequence ID" value="NZ_JAMGBB010000001.1"/>
</dbReference>
<keyword evidence="5" id="KW-1185">Reference proteome</keyword>
<evidence type="ECO:0000256" key="2">
    <source>
        <dbReference type="ARBA" id="ARBA00022946"/>
    </source>
</evidence>
<dbReference type="InterPro" id="IPR042272">
    <property type="entry name" value="ATP12_ATP_synth-F1-assembly_N"/>
</dbReference>
<comment type="similarity">
    <text evidence="1">Belongs to the ATP12 family.</text>
</comment>
<dbReference type="PANTHER" id="PTHR21013:SF10">
    <property type="entry name" value="ATP SYNTHASE MITOCHONDRIAL F1 COMPLEX ASSEMBLY FACTOR 2"/>
    <property type="match status" value="1"/>
</dbReference>
<reference evidence="4" key="1">
    <citation type="submission" date="2022-05" db="EMBL/GenBank/DDBJ databases">
        <authorList>
            <person name="Jo J.-H."/>
            <person name="Im W.-T."/>
        </authorList>
    </citation>
    <scope>NUCLEOTIDE SEQUENCE</scope>
    <source>
        <strain evidence="4">RB56-2</strain>
    </source>
</reference>
<evidence type="ECO:0000313" key="4">
    <source>
        <dbReference type="EMBL" id="MCL6741132.1"/>
    </source>
</evidence>
<evidence type="ECO:0000256" key="3">
    <source>
        <dbReference type="ARBA" id="ARBA00023186"/>
    </source>
</evidence>
<comment type="caution">
    <text evidence="4">The sequence shown here is derived from an EMBL/GenBank/DDBJ whole genome shotgun (WGS) entry which is preliminary data.</text>
</comment>
<dbReference type="InterPro" id="IPR023335">
    <property type="entry name" value="ATP12_ortho_dom_sf"/>
</dbReference>
<dbReference type="PANTHER" id="PTHR21013">
    <property type="entry name" value="ATP SYNTHASE MITOCHONDRIAL F1 COMPLEX ASSEMBLY FACTOR 2/ATP12 PROTEIN, MITOCHONDRIAL PRECURSOR"/>
    <property type="match status" value="1"/>
</dbReference>